<dbReference type="WBParaSite" id="PSAMB.scaffold5797size10864.g27362.t1">
    <property type="protein sequence ID" value="PSAMB.scaffold5797size10864.g27362.t1"/>
    <property type="gene ID" value="PSAMB.scaffold5797size10864.g27362"/>
</dbReference>
<feature type="region of interest" description="Disordered" evidence="1">
    <location>
        <begin position="596"/>
        <end position="621"/>
    </location>
</feature>
<keyword evidence="2" id="KW-1185">Reference proteome</keyword>
<dbReference type="Proteomes" id="UP000887566">
    <property type="component" value="Unplaced"/>
</dbReference>
<evidence type="ECO:0000256" key="1">
    <source>
        <dbReference type="SAM" id="MobiDB-lite"/>
    </source>
</evidence>
<evidence type="ECO:0000313" key="2">
    <source>
        <dbReference type="Proteomes" id="UP000887566"/>
    </source>
</evidence>
<name>A0A914WXK4_9BILA</name>
<protein>
    <submittedName>
        <fullName evidence="3">Uncharacterized protein</fullName>
    </submittedName>
</protein>
<sequence length="806" mass="90366">LVLAQAEDGCKRVAVRANRTRDRSPSIAHRPAPRPLRCPIRTQKARLCSIPSSSQRELIVGVLGLVICASEDEAFLFAKEVGLAHALLRRVGSTCDDSKESRLSAGDWLVYDVRPQAPTSRLTCIWRAEKLRRATATVEPNDVHLWLDRATRKLHAQGTALVCNKSVDGQKCYFWNDRIGRMSSARNDPEYDFGDFDVRSLPVFSVVRFRAYFGGQYEDCPWNVYHLEATDLPATTNVLLTIEKAKISHLTTNNAGFISFRKQSEIFFAFMDLPDCVFVDLSIGTLVRVTAYQQNRCKTSEMRAILVTPLHPTSLSPNHRHPILDAKFRPMIDWRCEEKGTSASGRSTTSSRRYSNSQDDFIAVDDLEKELELIDFEDVLDETPASLSAAAASTTSPSRNAEICCFDQLADDDQLSLRESELDTPSEELDYDECNFETVNNDVEEIGECGARVSNDQRSFLLEERLLAYEFSSPVPSSAHRSTRSDEYRNIVEELHEDEELITELSQIAEDNSSLSSGELDGDPSVKRSTSASPQLLRRAAGVPFSSFSSRRQRSQFEKVDESEAPRVCSARLGCSPKAPAVAVVERSVSEVGEIASSTNFHRSRPPSRAEASDSQQHEEQLVEGHIQQHEEQHLKRHVLQHEVQHVEGHVQQHEEQHKEQHGDFRPFVTAPPPFFCYARMPPPPPMMFVRSPGFAGYAMPPPPSHLPAFPHGPPMSPMYGQHFFAAPPPMYQLRILDAASTTNTTMSSGVALRSPSAFAAASTTTPSFSEDRRLLQRILRDPMIFDLIISRFPEETTHCLSLRDF</sequence>
<organism evidence="2 3">
    <name type="scientific">Plectus sambesii</name>
    <dbReference type="NCBI Taxonomy" id="2011161"/>
    <lineage>
        <taxon>Eukaryota</taxon>
        <taxon>Metazoa</taxon>
        <taxon>Ecdysozoa</taxon>
        <taxon>Nematoda</taxon>
        <taxon>Chromadorea</taxon>
        <taxon>Plectida</taxon>
        <taxon>Plectina</taxon>
        <taxon>Plectoidea</taxon>
        <taxon>Plectidae</taxon>
        <taxon>Plectus</taxon>
    </lineage>
</organism>
<dbReference type="AlphaFoldDB" id="A0A914WXK4"/>
<proteinExistence type="predicted"/>
<reference evidence="3" key="1">
    <citation type="submission" date="2022-11" db="UniProtKB">
        <authorList>
            <consortium name="WormBaseParasite"/>
        </authorList>
    </citation>
    <scope>IDENTIFICATION</scope>
</reference>
<evidence type="ECO:0000313" key="3">
    <source>
        <dbReference type="WBParaSite" id="PSAMB.scaffold5797size10864.g27362.t1"/>
    </source>
</evidence>
<feature type="region of interest" description="Disordered" evidence="1">
    <location>
        <begin position="509"/>
        <end position="535"/>
    </location>
</feature>
<accession>A0A914WXK4</accession>